<dbReference type="Proteomes" id="UP000471640">
    <property type="component" value="Unassembled WGS sequence"/>
</dbReference>
<dbReference type="InterPro" id="IPR002545">
    <property type="entry name" value="CheW-lke_dom"/>
</dbReference>
<evidence type="ECO:0000256" key="8">
    <source>
        <dbReference type="ARBA" id="ARBA00035100"/>
    </source>
</evidence>
<feature type="domain" description="Response regulatory" evidence="13">
    <location>
        <begin position="1626"/>
        <end position="1742"/>
    </location>
</feature>
<evidence type="ECO:0000256" key="2">
    <source>
        <dbReference type="ARBA" id="ARBA00012438"/>
    </source>
</evidence>
<dbReference type="SMART" id="SM00260">
    <property type="entry name" value="CheW"/>
    <property type="match status" value="1"/>
</dbReference>
<dbReference type="Gene3D" id="3.30.565.10">
    <property type="entry name" value="Histidine kinase-like ATPase, C-terminal domain"/>
    <property type="match status" value="1"/>
</dbReference>
<feature type="modified residue" description="Phosphohistidine" evidence="9">
    <location>
        <position position="799"/>
    </location>
</feature>
<dbReference type="InterPro" id="IPR004105">
    <property type="entry name" value="CheA-like_dim"/>
</dbReference>
<reference evidence="16 17" key="2">
    <citation type="submission" date="2020-02" db="EMBL/GenBank/DDBJ databases">
        <title>Genome sequences of Thiorhodococcus mannitoliphagus and Thiorhodococcus minor, purple sulfur photosynthetic bacteria in the gammaproteobacterial family, Chromatiaceae.</title>
        <authorList>
            <person name="Aviles F.A."/>
            <person name="Meyer T.E."/>
            <person name="Kyndt J.A."/>
        </authorList>
    </citation>
    <scope>NUCLEOTIDE SEQUENCE [LARGE SCALE GENOMIC DNA]</scope>
    <source>
        <strain evidence="16 17">DSM 18266</strain>
    </source>
</reference>
<dbReference type="SUPFAM" id="SSF52172">
    <property type="entry name" value="CheY-like"/>
    <property type="match status" value="1"/>
</dbReference>
<dbReference type="PROSITE" id="PS50894">
    <property type="entry name" value="HPT"/>
    <property type="match status" value="3"/>
</dbReference>
<feature type="compositionally biased region" description="Low complexity" evidence="11">
    <location>
        <begin position="926"/>
        <end position="939"/>
    </location>
</feature>
<dbReference type="InterPro" id="IPR036061">
    <property type="entry name" value="CheW-like_dom_sf"/>
</dbReference>
<dbReference type="CDD" id="cd00088">
    <property type="entry name" value="HPT"/>
    <property type="match status" value="3"/>
</dbReference>
<dbReference type="InterPro" id="IPR003594">
    <property type="entry name" value="HATPase_dom"/>
</dbReference>
<evidence type="ECO:0000256" key="1">
    <source>
        <dbReference type="ARBA" id="ARBA00000085"/>
    </source>
</evidence>
<evidence type="ECO:0000259" key="15">
    <source>
        <dbReference type="PROSITE" id="PS50894"/>
    </source>
</evidence>
<keyword evidence="7" id="KW-0902">Two-component regulatory system</keyword>
<keyword evidence="17" id="KW-1185">Reference proteome</keyword>
<gene>
    <name evidence="16" type="ORF">G3480_18510</name>
</gene>
<dbReference type="PROSITE" id="PS50109">
    <property type="entry name" value="HIS_KIN"/>
    <property type="match status" value="1"/>
</dbReference>
<feature type="domain" description="HPt" evidence="15">
    <location>
        <begin position="964"/>
        <end position="1068"/>
    </location>
</feature>
<dbReference type="Pfam" id="PF26379">
    <property type="entry name" value="FimL_2nd"/>
    <property type="match status" value="1"/>
</dbReference>
<dbReference type="SMART" id="SM00448">
    <property type="entry name" value="REC"/>
    <property type="match status" value="1"/>
</dbReference>
<keyword evidence="5" id="KW-0808">Transferase</keyword>
<feature type="domain" description="Histidine kinase" evidence="12">
    <location>
        <begin position="1233"/>
        <end position="1466"/>
    </location>
</feature>
<dbReference type="GO" id="GO:0006935">
    <property type="term" value="P:chemotaxis"/>
    <property type="evidence" value="ECO:0007669"/>
    <property type="project" value="InterPro"/>
</dbReference>
<dbReference type="EC" id="2.7.13.3" evidence="2"/>
<dbReference type="SUPFAM" id="SSF50341">
    <property type="entry name" value="CheW-like"/>
    <property type="match status" value="1"/>
</dbReference>
<feature type="domain" description="HPt" evidence="15">
    <location>
        <begin position="592"/>
        <end position="696"/>
    </location>
</feature>
<evidence type="ECO:0000259" key="12">
    <source>
        <dbReference type="PROSITE" id="PS50109"/>
    </source>
</evidence>
<feature type="domain" description="HPt" evidence="15">
    <location>
        <begin position="754"/>
        <end position="856"/>
    </location>
</feature>
<dbReference type="Gene3D" id="2.30.30.40">
    <property type="entry name" value="SH3 Domains"/>
    <property type="match status" value="1"/>
</dbReference>
<feature type="compositionally biased region" description="Low complexity" evidence="11">
    <location>
        <begin position="948"/>
        <end position="965"/>
    </location>
</feature>
<dbReference type="Pfam" id="PF01627">
    <property type="entry name" value="Hpt"/>
    <property type="match status" value="3"/>
</dbReference>
<dbReference type="Gene3D" id="1.20.120.160">
    <property type="entry name" value="HPT domain"/>
    <property type="match status" value="3"/>
</dbReference>
<dbReference type="SMART" id="SM01231">
    <property type="entry name" value="H-kinase_dim"/>
    <property type="match status" value="1"/>
</dbReference>
<dbReference type="InterPro" id="IPR001789">
    <property type="entry name" value="Sig_transdc_resp-reg_receiver"/>
</dbReference>
<protein>
    <recommendedName>
        <fullName evidence="3">Chemotaxis protein CheA</fullName>
        <ecNumber evidence="2">2.7.13.3</ecNumber>
    </recommendedName>
</protein>
<dbReference type="InterPro" id="IPR036890">
    <property type="entry name" value="HATPase_C_sf"/>
</dbReference>
<evidence type="ECO:0000256" key="9">
    <source>
        <dbReference type="PROSITE-ProRule" id="PRU00110"/>
    </source>
</evidence>
<dbReference type="InterPro" id="IPR036641">
    <property type="entry name" value="HPT_dom_sf"/>
</dbReference>
<evidence type="ECO:0000259" key="14">
    <source>
        <dbReference type="PROSITE" id="PS50851"/>
    </source>
</evidence>
<accession>A0A6P1E1A9</accession>
<dbReference type="GO" id="GO:0000155">
    <property type="term" value="F:phosphorelay sensor kinase activity"/>
    <property type="evidence" value="ECO:0007669"/>
    <property type="project" value="InterPro"/>
</dbReference>
<sequence>MADKKVVGGLKWVKGEIGTTLRPVRDLVAAGGLSESQKDLTPVVQALEQVQGVLLALQLTTPARLVEEMTLLAERIADTEAEVPPEPLQVLGQALDQLTNHLDRLDAGFDEPPLSLWSILNEVRAACDRLPLSHSELLAFAAVDREGDSQWVPEELDILAEVMRQVRPQFHRHLVEWYRGDTESQGLLHLTGLFHQLHDYLKEGLLADLFRLAEVFAEALQGNRMQTGPAARTLMGHIDWALKPLAQRPPQWPEVDTKTLIEHLLSALAEAGVESPVIGELKIRYGENQAGLSAGVGQAAAEADEDVAVLALAALDEFGALKEQFDLITRGEGVDPVAVETFGKTLRRLAATMDEVEVGSLPGRMRMLADNFDSLLDGDLGVDNARLESYAMELLGIEAVLLAHAGHRTTQAEQIIAPDMDLTELFSATLREAGYELLRVKEAIATWQSEQGAPEGLEPIDGHLQSVSGALRILGENPAADLAETIGTIVRKGYVRRGQTPTESQFENLADAIAGLELYIGHLQEPMPLGETLIDRAGKSISALYAELGELPEDSVESVEPPSEPLIEEEDAALAPPPLIEDIETSIDLGAAEEVDTEFMEIFLEEAGEEAASARTQCARWEANPGDSEALRTLERSFHTLKGSGRLVGAQQVAELAKAIEQLLNGLVESEAFPSEEMVACVSGAVAILPDLLSAEAEGNRYDIEPHLLRANALRDELPGAPDSEAIADTGAQSKPSDSALARLAEQVTDNDSLFLADEELLSIFQDETHEHLAELRAFLERVDAGDSKVEEPVQRALHTLTGSARMAGIDSIARVAKALELCVKPLAATGEAISEQLLGLLQRAVEGVERRVNELPELGAGAAALTELIDELEPLVPAPVELPPEEAEAPPVAEPAEPSEETLGLEAEEELEVEDQLSEEPEPAEPFVEAPAETAPAEVEPRPAAPEPASRPAAPAAVAEDAQAAPDPDLAALFLEDARDLLDNLDTQFRNWQLTPQDVSQLDGINRLLHTLKGSARLTGLAAIGDLSHALETRLKAVSEDQGAVTDTTLELAQRAVDTISTQVDALEQGVPIPRMKSLVDELSRSPDEEADGAAEEPDVATMRPAPPQEPSVVMSAAPSQEMPAEQTAAREGAGVSVAPQIRVRSDLLNRLVNHAGEISIYRGRLTQRNGQLGFGLGELDQTVVRLREQLRMLEIETQTQILHRFDRGGATSDYDKEFDPLELDRFSRLQQLSGSLAETVNDLISVKEMLAGYQREFTDLLNQQARLADDLQDGLLRTRLVPFVQVVPRLHRLVRQTADSLGKSARLEVIGPEVELDRTILDRLTAPLEHLLRNAVDHGLEDTKTRVATGKSATGMVTLALRREGNDAVLSLSDDGKGMDLEAIRKQAISRGLMAEDAKLPDEALLQFILEPGFTTSGKVTQISGRGVGLDVVASEIKAANGSISLESFPGKGARFTIRLPLTLAIIEAFLVSAGENMYAVPHSTVEGAARINHDELMAIYADGSKTFTARGHQYKVVYLGSVLESGQEPELGERRWLPVLLARLGDQRVALQVDNLLESQRILVKPLGPQLAGVRWLSGGTILPDGRVALILDALALLRSGAVQDYKPAVTPVHEEVLAEVPCVMVVDDSLTVRRVTSRLLRRKGIEVLTAKDGVEALTLLDERLPDLLLLDIEMPRMDGYELTRHIRRSERLRHLPIIMITSRTGAKHRDYAMQLGVNRYLGKPYQESELLDEINALLKEQATAG</sequence>
<keyword evidence="4 10" id="KW-0597">Phosphoprotein</keyword>
<comment type="caution">
    <text evidence="16">The sequence shown here is derived from an EMBL/GenBank/DDBJ whole genome shotgun (WGS) entry which is preliminary data.</text>
</comment>
<feature type="compositionally biased region" description="Acidic residues" evidence="11">
    <location>
        <begin position="1090"/>
        <end position="1100"/>
    </location>
</feature>
<dbReference type="SUPFAM" id="SSF47226">
    <property type="entry name" value="Histidine-containing phosphotransfer domain, HPT domain"/>
    <property type="match status" value="5"/>
</dbReference>
<keyword evidence="6" id="KW-0418">Kinase</keyword>
<evidence type="ECO:0000313" key="17">
    <source>
        <dbReference type="Proteomes" id="UP000471640"/>
    </source>
</evidence>
<evidence type="ECO:0000256" key="10">
    <source>
        <dbReference type="PROSITE-ProRule" id="PRU00169"/>
    </source>
</evidence>
<evidence type="ECO:0000256" key="7">
    <source>
        <dbReference type="ARBA" id="ARBA00023012"/>
    </source>
</evidence>
<dbReference type="CDD" id="cd17546">
    <property type="entry name" value="REC_hyHK_CKI1_RcsC-like"/>
    <property type="match status" value="1"/>
</dbReference>
<dbReference type="SUPFAM" id="SSF55874">
    <property type="entry name" value="ATPase domain of HSP90 chaperone/DNA topoisomerase II/histidine kinase"/>
    <property type="match status" value="1"/>
</dbReference>
<name>A0A6P1E1A9_9GAMM</name>
<feature type="modified residue" description="4-aspartylphosphate" evidence="10">
    <location>
        <position position="1675"/>
    </location>
</feature>
<evidence type="ECO:0000256" key="6">
    <source>
        <dbReference type="ARBA" id="ARBA00022777"/>
    </source>
</evidence>
<dbReference type="PROSITE" id="PS50110">
    <property type="entry name" value="RESPONSE_REGULATORY"/>
    <property type="match status" value="1"/>
</dbReference>
<dbReference type="Gene3D" id="3.40.50.2300">
    <property type="match status" value="1"/>
</dbReference>
<dbReference type="InterPro" id="IPR005467">
    <property type="entry name" value="His_kinase_dom"/>
</dbReference>
<feature type="region of interest" description="Disordered" evidence="11">
    <location>
        <begin position="882"/>
        <end position="965"/>
    </location>
</feature>
<dbReference type="PROSITE" id="PS50851">
    <property type="entry name" value="CHEW"/>
    <property type="match status" value="1"/>
</dbReference>
<dbReference type="InterPro" id="IPR011006">
    <property type="entry name" value="CheY-like_superfamily"/>
</dbReference>
<organism evidence="16 17">
    <name type="scientific">Thiorhodococcus mannitoliphagus</name>
    <dbReference type="NCBI Taxonomy" id="329406"/>
    <lineage>
        <taxon>Bacteria</taxon>
        <taxon>Pseudomonadati</taxon>
        <taxon>Pseudomonadota</taxon>
        <taxon>Gammaproteobacteria</taxon>
        <taxon>Chromatiales</taxon>
        <taxon>Chromatiaceae</taxon>
        <taxon>Thiorhodococcus</taxon>
    </lineage>
</organism>
<dbReference type="SMART" id="SM00387">
    <property type="entry name" value="HATPase_c"/>
    <property type="match status" value="1"/>
</dbReference>
<evidence type="ECO:0000259" key="13">
    <source>
        <dbReference type="PROSITE" id="PS50110"/>
    </source>
</evidence>
<dbReference type="RefSeq" id="WP_164655369.1">
    <property type="nucleotide sequence ID" value="NZ_JAAIJR010000091.1"/>
</dbReference>
<dbReference type="InterPro" id="IPR004358">
    <property type="entry name" value="Sig_transdc_His_kin-like_C"/>
</dbReference>
<feature type="compositionally biased region" description="Low complexity" evidence="11">
    <location>
        <begin position="890"/>
        <end position="906"/>
    </location>
</feature>
<dbReference type="EMBL" id="JAAIJR010000091">
    <property type="protein sequence ID" value="NEX22272.1"/>
    <property type="molecule type" value="Genomic_DNA"/>
</dbReference>
<feature type="modified residue" description="Phosphohistidine" evidence="9">
    <location>
        <position position="639"/>
    </location>
</feature>
<dbReference type="InterPro" id="IPR051315">
    <property type="entry name" value="Bact_Chemotaxis_CheA"/>
</dbReference>
<comment type="catalytic activity">
    <reaction evidence="1">
        <text>ATP + protein L-histidine = ADP + protein N-phospho-L-histidine.</text>
        <dbReference type="EC" id="2.7.13.3"/>
    </reaction>
</comment>
<evidence type="ECO:0000256" key="11">
    <source>
        <dbReference type="SAM" id="MobiDB-lite"/>
    </source>
</evidence>
<feature type="compositionally biased region" description="Acidic residues" evidence="11">
    <location>
        <begin position="907"/>
        <end position="924"/>
    </location>
</feature>
<evidence type="ECO:0000256" key="3">
    <source>
        <dbReference type="ARBA" id="ARBA00021495"/>
    </source>
</evidence>
<dbReference type="InterPro" id="IPR058661">
    <property type="entry name" value="FimL_2nd"/>
</dbReference>
<dbReference type="Pfam" id="PF01584">
    <property type="entry name" value="CheW"/>
    <property type="match status" value="1"/>
</dbReference>
<feature type="domain" description="CheW-like" evidence="14">
    <location>
        <begin position="1468"/>
        <end position="1606"/>
    </location>
</feature>
<dbReference type="PANTHER" id="PTHR43395">
    <property type="entry name" value="SENSOR HISTIDINE KINASE CHEA"/>
    <property type="match status" value="1"/>
</dbReference>
<evidence type="ECO:0000256" key="4">
    <source>
        <dbReference type="ARBA" id="ARBA00022553"/>
    </source>
</evidence>
<dbReference type="FunFam" id="3.30.565.10:FF:000016">
    <property type="entry name" value="Chemotaxis protein CheA, putative"/>
    <property type="match status" value="1"/>
</dbReference>
<dbReference type="PRINTS" id="PR00344">
    <property type="entry name" value="BCTRLSENSOR"/>
</dbReference>
<feature type="modified residue" description="Phosphohistidine" evidence="9">
    <location>
        <position position="1011"/>
    </location>
</feature>
<feature type="region of interest" description="Disordered" evidence="11">
    <location>
        <begin position="1084"/>
        <end position="1119"/>
    </location>
</feature>
<dbReference type="InterPro" id="IPR008207">
    <property type="entry name" value="Sig_transdc_His_kin_Hpt_dom"/>
</dbReference>
<comment type="function">
    <text evidence="8">Involved in the transmission of sensory signals from the chemoreceptors to the flagellar motors. CheA is autophosphorylated; it can transfer its phosphate group to either CheB or CheY.</text>
</comment>
<proteinExistence type="predicted"/>
<dbReference type="GO" id="GO:0005737">
    <property type="term" value="C:cytoplasm"/>
    <property type="evidence" value="ECO:0007669"/>
    <property type="project" value="InterPro"/>
</dbReference>
<reference evidence="17" key="1">
    <citation type="journal article" date="2020" name="Microbiol. Resour. Announc.">
        <title>Draft Genome Sequences of Thiorhodococcus mannitoliphagus and Thiorhodococcus minor, Purple Sulfur Photosynthetic Bacteria in the Gammaproteobacterial Family Chromatiaceae.</title>
        <authorList>
            <person name="Aviles F.A."/>
            <person name="Meyer T.E."/>
            <person name="Kyndt J.A."/>
        </authorList>
    </citation>
    <scope>NUCLEOTIDE SEQUENCE [LARGE SCALE GENOMIC DNA]</scope>
    <source>
        <strain evidence="17">DSM 18266</strain>
    </source>
</reference>
<dbReference type="Pfam" id="PF02518">
    <property type="entry name" value="HATPase_c"/>
    <property type="match status" value="1"/>
</dbReference>
<evidence type="ECO:0000313" key="16">
    <source>
        <dbReference type="EMBL" id="NEX22272.1"/>
    </source>
</evidence>
<dbReference type="PANTHER" id="PTHR43395:SF8">
    <property type="entry name" value="HISTIDINE KINASE"/>
    <property type="match status" value="1"/>
</dbReference>
<dbReference type="SMART" id="SM00073">
    <property type="entry name" value="HPT"/>
    <property type="match status" value="3"/>
</dbReference>
<evidence type="ECO:0000256" key="5">
    <source>
        <dbReference type="ARBA" id="ARBA00022679"/>
    </source>
</evidence>
<dbReference type="Pfam" id="PF00072">
    <property type="entry name" value="Response_reg"/>
    <property type="match status" value="1"/>
</dbReference>